<dbReference type="Proteomes" id="UP000179014">
    <property type="component" value="Unassembled WGS sequence"/>
</dbReference>
<organism evidence="2 3">
    <name type="scientific">Candidatus Kaiserbacteria bacterium GWA2_50_9</name>
    <dbReference type="NCBI Taxonomy" id="1798474"/>
    <lineage>
        <taxon>Bacteria</taxon>
        <taxon>Candidatus Kaiseribacteriota</taxon>
    </lineage>
</organism>
<gene>
    <name evidence="2" type="ORF">A2118_02330</name>
</gene>
<proteinExistence type="predicted"/>
<feature type="transmembrane region" description="Helical" evidence="1">
    <location>
        <begin position="71"/>
        <end position="88"/>
    </location>
</feature>
<dbReference type="AlphaFoldDB" id="A0A1F6BTM0"/>
<evidence type="ECO:0008006" key="4">
    <source>
        <dbReference type="Google" id="ProtNLM"/>
    </source>
</evidence>
<comment type="caution">
    <text evidence="2">The sequence shown here is derived from an EMBL/GenBank/DDBJ whole genome shotgun (WGS) entry which is preliminary data.</text>
</comment>
<accession>A0A1F6BTM0</accession>
<protein>
    <recommendedName>
        <fullName evidence="4">2TM domain-containing protein</fullName>
    </recommendedName>
</protein>
<keyword evidence="1" id="KW-0812">Transmembrane</keyword>
<feature type="transmembrane region" description="Helical" evidence="1">
    <location>
        <begin position="94"/>
        <end position="114"/>
    </location>
</feature>
<evidence type="ECO:0000256" key="1">
    <source>
        <dbReference type="SAM" id="Phobius"/>
    </source>
</evidence>
<keyword evidence="1" id="KW-1133">Transmembrane helix</keyword>
<reference evidence="2 3" key="1">
    <citation type="journal article" date="2016" name="Nat. Commun.">
        <title>Thousands of microbial genomes shed light on interconnected biogeochemical processes in an aquifer system.</title>
        <authorList>
            <person name="Anantharaman K."/>
            <person name="Brown C.T."/>
            <person name="Hug L.A."/>
            <person name="Sharon I."/>
            <person name="Castelle C.J."/>
            <person name="Probst A.J."/>
            <person name="Thomas B.C."/>
            <person name="Singh A."/>
            <person name="Wilkins M.J."/>
            <person name="Karaoz U."/>
            <person name="Brodie E.L."/>
            <person name="Williams K.H."/>
            <person name="Hubbard S.S."/>
            <person name="Banfield J.F."/>
        </authorList>
    </citation>
    <scope>NUCLEOTIDE SEQUENCE [LARGE SCALE GENOMIC DNA]</scope>
</reference>
<evidence type="ECO:0000313" key="3">
    <source>
        <dbReference type="Proteomes" id="UP000179014"/>
    </source>
</evidence>
<keyword evidence="1" id="KW-0472">Membrane</keyword>
<sequence length="153" mass="17749">MKTEMEGPDKEVRESWIAVGADGAEHLFVRCSRCGHPQEQTRILRITDEDHKKLEAQDDLVDQSASRGPKMMFIIFLTFLFAVVWQIFSSIPEFPVWSFIGDSFVLAVLFWAILQRHYTGLQKRTAMREKILARYGAKIEDHFLTLPPKSEYD</sequence>
<name>A0A1F6BTM0_9BACT</name>
<evidence type="ECO:0000313" key="2">
    <source>
        <dbReference type="EMBL" id="OGG40295.1"/>
    </source>
</evidence>
<dbReference type="EMBL" id="MFKN01000034">
    <property type="protein sequence ID" value="OGG40295.1"/>
    <property type="molecule type" value="Genomic_DNA"/>
</dbReference>